<dbReference type="PIRSF" id="PIRSF009467">
    <property type="entry name" value="Ureas_acces_UreF"/>
    <property type="match status" value="1"/>
</dbReference>
<proteinExistence type="inferred from homology"/>
<dbReference type="GO" id="GO:0016151">
    <property type="term" value="F:nickel cation binding"/>
    <property type="evidence" value="ECO:0007669"/>
    <property type="project" value="UniProtKB-UniRule"/>
</dbReference>
<dbReference type="HAMAP" id="MF_01385">
    <property type="entry name" value="UreF"/>
    <property type="match status" value="1"/>
</dbReference>
<evidence type="ECO:0000256" key="2">
    <source>
        <dbReference type="ARBA" id="ARBA00023186"/>
    </source>
</evidence>
<name>A0A556QLD4_9BACT</name>
<gene>
    <name evidence="3" type="primary">ureF</name>
    <name evidence="4" type="ORF">FPL22_15325</name>
</gene>
<sequence length="239" mass="25460">MSSAPVTSTDARWLVGLLQAGDSYYPTGAYAHSFGLEGLVQSGVVRDRTTLREFVFLSVLPNLRQAELPLAAQAYAAFEPTAPDWAKVGELCVLAHALKSAKEARTATENIGRQRAELTSTLHAHPLAQEYLKRAAEAGWPFSSAISAALEGRVLGAPLEAVLVGVMYSSVAGLLAASMKVLRIGQNATQTLLTEALSQAPALIDAASVVPMDEIGWFNPWLDIAAARHETADGRMFIS</sequence>
<dbReference type="PANTHER" id="PTHR33620:SF1">
    <property type="entry name" value="UREASE ACCESSORY PROTEIN F"/>
    <property type="match status" value="1"/>
</dbReference>
<comment type="similarity">
    <text evidence="3">Belongs to the UreF family.</text>
</comment>
<dbReference type="PANTHER" id="PTHR33620">
    <property type="entry name" value="UREASE ACCESSORY PROTEIN F"/>
    <property type="match status" value="1"/>
</dbReference>
<dbReference type="GO" id="GO:0005737">
    <property type="term" value="C:cytoplasm"/>
    <property type="evidence" value="ECO:0007669"/>
    <property type="project" value="UniProtKB-SubCell"/>
</dbReference>
<dbReference type="InterPro" id="IPR002639">
    <property type="entry name" value="UreF"/>
</dbReference>
<evidence type="ECO:0000313" key="4">
    <source>
        <dbReference type="EMBL" id="TSJ77457.1"/>
    </source>
</evidence>
<keyword evidence="5" id="KW-1185">Reference proteome</keyword>
<reference evidence="4 5" key="1">
    <citation type="submission" date="2019-07" db="EMBL/GenBank/DDBJ databases">
        <title>Description of 53C-WASEF.</title>
        <authorList>
            <person name="Pitt A."/>
            <person name="Hahn M.W."/>
        </authorList>
    </citation>
    <scope>NUCLEOTIDE SEQUENCE [LARGE SCALE GENOMIC DNA]</scope>
    <source>
        <strain evidence="4 5">53C-WASEF</strain>
    </source>
</reference>
<evidence type="ECO:0000313" key="5">
    <source>
        <dbReference type="Proteomes" id="UP000315648"/>
    </source>
</evidence>
<keyword evidence="2 3" id="KW-0143">Chaperone</keyword>
<accession>A0A556QLD4</accession>
<protein>
    <recommendedName>
        <fullName evidence="3">Urease accessory protein UreF</fullName>
    </recommendedName>
</protein>
<dbReference type="OrthoDB" id="9798772at2"/>
<dbReference type="InterPro" id="IPR038277">
    <property type="entry name" value="UreF_sf"/>
</dbReference>
<comment type="subunit">
    <text evidence="3">UreD, UreF and UreG form a complex that acts as a GTP-hydrolysis-dependent molecular chaperone, activating the urease apoprotein by helping to assemble the nickel containing metallocenter of UreC. The UreE protein probably delivers the nickel.</text>
</comment>
<evidence type="ECO:0000256" key="3">
    <source>
        <dbReference type="HAMAP-Rule" id="MF_01385"/>
    </source>
</evidence>
<keyword evidence="1 3" id="KW-0996">Nickel insertion</keyword>
<dbReference type="AlphaFoldDB" id="A0A556QLD4"/>
<evidence type="ECO:0000256" key="1">
    <source>
        <dbReference type="ARBA" id="ARBA00022988"/>
    </source>
</evidence>
<keyword evidence="3" id="KW-0963">Cytoplasm</keyword>
<comment type="caution">
    <text evidence="4">The sequence shown here is derived from an EMBL/GenBank/DDBJ whole genome shotgun (WGS) entry which is preliminary data.</text>
</comment>
<dbReference type="RefSeq" id="WP_144353864.1">
    <property type="nucleotide sequence ID" value="NZ_CBCRVV010000008.1"/>
</dbReference>
<organism evidence="4 5">
    <name type="scientific">Rariglobus hedericola</name>
    <dbReference type="NCBI Taxonomy" id="2597822"/>
    <lineage>
        <taxon>Bacteria</taxon>
        <taxon>Pseudomonadati</taxon>
        <taxon>Verrucomicrobiota</taxon>
        <taxon>Opitutia</taxon>
        <taxon>Opitutales</taxon>
        <taxon>Opitutaceae</taxon>
        <taxon>Rariglobus</taxon>
    </lineage>
</organism>
<dbReference type="Pfam" id="PF01730">
    <property type="entry name" value="UreF"/>
    <property type="match status" value="1"/>
</dbReference>
<dbReference type="Proteomes" id="UP000315648">
    <property type="component" value="Unassembled WGS sequence"/>
</dbReference>
<dbReference type="EMBL" id="VMBG01000002">
    <property type="protein sequence ID" value="TSJ77457.1"/>
    <property type="molecule type" value="Genomic_DNA"/>
</dbReference>
<comment type="subcellular location">
    <subcellularLocation>
        <location evidence="3">Cytoplasm</location>
    </subcellularLocation>
</comment>
<comment type="function">
    <text evidence="3">Required for maturation of urease via the functional incorporation of the urease nickel metallocenter.</text>
</comment>
<dbReference type="Gene3D" id="1.10.4190.10">
    <property type="entry name" value="Urease accessory protein UreF"/>
    <property type="match status" value="1"/>
</dbReference>